<keyword evidence="2" id="KW-1185">Reference proteome</keyword>
<sequence length="744" mass="81350">MVMAIGTPINVKSLRALKNTVIGNPSAKASLARDEAFVRVLVGCLNEPGLYAEREPGTSAEAIRIEAAHVISSLAYGEPNGGLGSLLRANAHQAFLYALSNFTPEESTIFKAAFTRGLRVLAVAFAECVGPSQWGLKPESSQLRHEAKFALETLFKTEVLDVYIPLLEHKSPQIVISIALMLTSTLCTQIYRTKVTEWLPPSERAKETKGKRGWERPNLIDLRTKQGGGWVAKRLSTLLHSKDVKIQEAALGALGSLVQDNSVVALTLARPLPDKDKPGPLSALQTVLGLCKSRTTDVSLAACLCATFMIRSSVPNNHYPVSGDHTASLTVLHILNRVIGNEAESPQTRKKACFILYYFVTDDKDLCMFAYERGSLTKLSQAVDSITPTDKPPIWEEEESEHISSLREAALSAIAALSLWNNDIRREVAENYSLIATIRASLSHPHTGVRFAACQCVRALSRLVAVVRTSLVDSGLGMKVYGVFLNEDEDRRVMFAASSVICNLVNDFSPLRPVMLEQRLIARLVDLTKSDDRGLRLNALWAFKNLLHKSSSAQKQTVMTALGWNTLSSLLVNPDPGLQEQAFHIARHLAESEEDVETLFSELGTEPLFNCIAPALETDNGDILLQATCLLANLANGSSQRQISITSDRRIMASVRSCLVDSNVYVRRPAASCVLQLAKNSRCQKVLRDVGFDSTLRHMCDFGGGMTNGSPGPLSHQMGVEDDVGVKEKAREALALLEYGEFTL</sequence>
<name>A0ACB6ZP60_THEGA</name>
<gene>
    <name evidence="1" type="ORF">BDM02DRAFT_3138980</name>
</gene>
<accession>A0ACB6ZP60</accession>
<dbReference type="EMBL" id="MU117975">
    <property type="protein sequence ID" value="KAF9651456.1"/>
    <property type="molecule type" value="Genomic_DNA"/>
</dbReference>
<reference evidence="1" key="1">
    <citation type="submission" date="2019-10" db="EMBL/GenBank/DDBJ databases">
        <authorList>
            <consortium name="DOE Joint Genome Institute"/>
            <person name="Kuo A."/>
            <person name="Miyauchi S."/>
            <person name="Kiss E."/>
            <person name="Drula E."/>
            <person name="Kohler A."/>
            <person name="Sanchez-Garcia M."/>
            <person name="Andreopoulos B."/>
            <person name="Barry K.W."/>
            <person name="Bonito G."/>
            <person name="Buee M."/>
            <person name="Carver A."/>
            <person name="Chen C."/>
            <person name="Cichocki N."/>
            <person name="Clum A."/>
            <person name="Culley D."/>
            <person name="Crous P.W."/>
            <person name="Fauchery L."/>
            <person name="Girlanda M."/>
            <person name="Hayes R."/>
            <person name="Keri Z."/>
            <person name="Labutti K."/>
            <person name="Lipzen A."/>
            <person name="Lombard V."/>
            <person name="Magnuson J."/>
            <person name="Maillard F."/>
            <person name="Morin E."/>
            <person name="Murat C."/>
            <person name="Nolan M."/>
            <person name="Ohm R."/>
            <person name="Pangilinan J."/>
            <person name="Pereira M."/>
            <person name="Perotto S."/>
            <person name="Peter M."/>
            <person name="Riley R."/>
            <person name="Sitrit Y."/>
            <person name="Stielow B."/>
            <person name="Szollosi G."/>
            <person name="Zifcakova L."/>
            <person name="Stursova M."/>
            <person name="Spatafora J.W."/>
            <person name="Tedersoo L."/>
            <person name="Vaario L.-M."/>
            <person name="Yamada A."/>
            <person name="Yan M."/>
            <person name="Wang P."/>
            <person name="Xu J."/>
            <person name="Bruns T."/>
            <person name="Baldrian P."/>
            <person name="Vilgalys R."/>
            <person name="Henrissat B."/>
            <person name="Grigoriev I.V."/>
            <person name="Hibbett D."/>
            <person name="Nagy L.G."/>
            <person name="Martin F.M."/>
        </authorList>
    </citation>
    <scope>NUCLEOTIDE SEQUENCE</scope>
    <source>
        <strain evidence="1">P2</strain>
    </source>
</reference>
<comment type="caution">
    <text evidence="1">The sequence shown here is derived from an EMBL/GenBank/DDBJ whole genome shotgun (WGS) entry which is preliminary data.</text>
</comment>
<proteinExistence type="predicted"/>
<reference evidence="1" key="2">
    <citation type="journal article" date="2020" name="Nat. Commun.">
        <title>Large-scale genome sequencing of mycorrhizal fungi provides insights into the early evolution of symbiotic traits.</title>
        <authorList>
            <person name="Miyauchi S."/>
            <person name="Kiss E."/>
            <person name="Kuo A."/>
            <person name="Drula E."/>
            <person name="Kohler A."/>
            <person name="Sanchez-Garcia M."/>
            <person name="Morin E."/>
            <person name="Andreopoulos B."/>
            <person name="Barry K.W."/>
            <person name="Bonito G."/>
            <person name="Buee M."/>
            <person name="Carver A."/>
            <person name="Chen C."/>
            <person name="Cichocki N."/>
            <person name="Clum A."/>
            <person name="Culley D."/>
            <person name="Crous P.W."/>
            <person name="Fauchery L."/>
            <person name="Girlanda M."/>
            <person name="Hayes R.D."/>
            <person name="Keri Z."/>
            <person name="LaButti K."/>
            <person name="Lipzen A."/>
            <person name="Lombard V."/>
            <person name="Magnuson J."/>
            <person name="Maillard F."/>
            <person name="Murat C."/>
            <person name="Nolan M."/>
            <person name="Ohm R.A."/>
            <person name="Pangilinan J."/>
            <person name="Pereira M.F."/>
            <person name="Perotto S."/>
            <person name="Peter M."/>
            <person name="Pfister S."/>
            <person name="Riley R."/>
            <person name="Sitrit Y."/>
            <person name="Stielow J.B."/>
            <person name="Szollosi G."/>
            <person name="Zifcakova L."/>
            <person name="Stursova M."/>
            <person name="Spatafora J.W."/>
            <person name="Tedersoo L."/>
            <person name="Vaario L.M."/>
            <person name="Yamada A."/>
            <person name="Yan M."/>
            <person name="Wang P."/>
            <person name="Xu J."/>
            <person name="Bruns T."/>
            <person name="Baldrian P."/>
            <person name="Vilgalys R."/>
            <person name="Dunand C."/>
            <person name="Henrissat B."/>
            <person name="Grigoriev I.V."/>
            <person name="Hibbett D."/>
            <person name="Nagy L.G."/>
            <person name="Martin F.M."/>
        </authorList>
    </citation>
    <scope>NUCLEOTIDE SEQUENCE</scope>
    <source>
        <strain evidence="1">P2</strain>
    </source>
</reference>
<protein>
    <submittedName>
        <fullName evidence="1">ARM repeat-containing protein</fullName>
    </submittedName>
</protein>
<evidence type="ECO:0000313" key="2">
    <source>
        <dbReference type="Proteomes" id="UP000886501"/>
    </source>
</evidence>
<organism evidence="1 2">
    <name type="scientific">Thelephora ganbajun</name>
    <name type="common">Ganba fungus</name>
    <dbReference type="NCBI Taxonomy" id="370292"/>
    <lineage>
        <taxon>Eukaryota</taxon>
        <taxon>Fungi</taxon>
        <taxon>Dikarya</taxon>
        <taxon>Basidiomycota</taxon>
        <taxon>Agaricomycotina</taxon>
        <taxon>Agaricomycetes</taxon>
        <taxon>Thelephorales</taxon>
        <taxon>Thelephoraceae</taxon>
        <taxon>Thelephora</taxon>
    </lineage>
</organism>
<dbReference type="Proteomes" id="UP000886501">
    <property type="component" value="Unassembled WGS sequence"/>
</dbReference>
<evidence type="ECO:0000313" key="1">
    <source>
        <dbReference type="EMBL" id="KAF9651456.1"/>
    </source>
</evidence>